<protein>
    <submittedName>
        <fullName evidence="1">Uncharacterized protein</fullName>
    </submittedName>
</protein>
<gene>
    <name evidence="1" type="ORF">SAMEA2259716_00398</name>
</gene>
<reference evidence="1 2" key="1">
    <citation type="submission" date="2016-11" db="EMBL/GenBank/DDBJ databases">
        <authorList>
            <consortium name="Pathogen Informatics"/>
        </authorList>
    </citation>
    <scope>NUCLEOTIDE SEQUENCE [LARGE SCALE GENOMIC DNA]</scope>
    <source>
        <strain evidence="1 2">911</strain>
    </source>
</reference>
<organism evidence="1 2">
    <name type="scientific">Mycobacteroides abscessus subsp. massiliense</name>
    <dbReference type="NCBI Taxonomy" id="1962118"/>
    <lineage>
        <taxon>Bacteria</taxon>
        <taxon>Bacillati</taxon>
        <taxon>Actinomycetota</taxon>
        <taxon>Actinomycetes</taxon>
        <taxon>Mycobacteriales</taxon>
        <taxon>Mycobacteriaceae</taxon>
        <taxon>Mycobacteroides</taxon>
        <taxon>Mycobacteroides abscessus</taxon>
    </lineage>
</organism>
<name>A0A1U0NIK9_9MYCO</name>
<dbReference type="AlphaFoldDB" id="A0A1U0NIK9"/>
<dbReference type="Proteomes" id="UP000190074">
    <property type="component" value="Unassembled WGS sequence"/>
</dbReference>
<evidence type="ECO:0000313" key="2">
    <source>
        <dbReference type="Proteomes" id="UP000190074"/>
    </source>
</evidence>
<dbReference type="EMBL" id="FVGW01000001">
    <property type="protein sequence ID" value="SKL40099.1"/>
    <property type="molecule type" value="Genomic_DNA"/>
</dbReference>
<accession>A0A1U0NIK9</accession>
<evidence type="ECO:0000313" key="1">
    <source>
        <dbReference type="EMBL" id="SKL40099.1"/>
    </source>
</evidence>
<sequence length="323" mass="34855">MTTGHAWPHFRTLCSRNAEAKASADARLRPFNGIGRESGWVVKSTVERVKSAGSVCTVRALALCRWLGDDLFMGLISLPTAVLSDADIADALSRAVRVINPVLTVLAQSDPFGLKERTYELGAGEGVVDKALDALACALNTATTPGTKAWDKLDTRGKTHWWVQRVGAVNTVFVAFPGIFGALAARLPVQDLLGFSNQAIVLVAIARELGINDHREQVRLLAKVLCNRTLGDESLVGADDQAPETPRNWSPFALARTLWHLAGILRAIGDELEKRPQPKPIFRYLGMLPAVGSVAGYIGEYGALRRAATAGERSIAQSRPVRT</sequence>
<proteinExistence type="predicted"/>